<dbReference type="Gene3D" id="1.10.287.310">
    <property type="match status" value="1"/>
</dbReference>
<dbReference type="Pfam" id="PF00831">
    <property type="entry name" value="Ribosomal_L29"/>
    <property type="match status" value="1"/>
</dbReference>
<dbReference type="GO" id="GO:1990904">
    <property type="term" value="C:ribonucleoprotein complex"/>
    <property type="evidence" value="ECO:0007669"/>
    <property type="project" value="UniProtKB-KW"/>
</dbReference>
<dbReference type="GO" id="GO:0003735">
    <property type="term" value="F:structural constituent of ribosome"/>
    <property type="evidence" value="ECO:0007669"/>
    <property type="project" value="InterPro"/>
</dbReference>
<dbReference type="AlphaFoldDB" id="A0A382NE37"/>
<evidence type="ECO:0000256" key="1">
    <source>
        <dbReference type="ARBA" id="ARBA00009254"/>
    </source>
</evidence>
<evidence type="ECO:0000256" key="3">
    <source>
        <dbReference type="ARBA" id="ARBA00023274"/>
    </source>
</evidence>
<accession>A0A382NE37</accession>
<dbReference type="SUPFAM" id="SSF46561">
    <property type="entry name" value="Ribosomal protein L29 (L29p)"/>
    <property type="match status" value="1"/>
</dbReference>
<name>A0A382NE37_9ZZZZ</name>
<evidence type="ECO:0008006" key="5">
    <source>
        <dbReference type="Google" id="ProtNLM"/>
    </source>
</evidence>
<keyword evidence="2" id="KW-0689">Ribosomal protein</keyword>
<evidence type="ECO:0000256" key="2">
    <source>
        <dbReference type="ARBA" id="ARBA00022980"/>
    </source>
</evidence>
<dbReference type="EMBL" id="UINC01099867">
    <property type="protein sequence ID" value="SVC59463.1"/>
    <property type="molecule type" value="Genomic_DNA"/>
</dbReference>
<evidence type="ECO:0000313" key="4">
    <source>
        <dbReference type="EMBL" id="SVC59463.1"/>
    </source>
</evidence>
<keyword evidence="3" id="KW-0687">Ribonucleoprotein</keyword>
<sequence length="31" mass="3711">MKISDITAMTQDELKTNLLILKKEKFNLRFQ</sequence>
<comment type="similarity">
    <text evidence="1">Belongs to the universal ribosomal protein uL29 family.</text>
</comment>
<dbReference type="NCBIfam" id="TIGR00012">
    <property type="entry name" value="L29"/>
    <property type="match status" value="1"/>
</dbReference>
<reference evidence="4" key="1">
    <citation type="submission" date="2018-05" db="EMBL/GenBank/DDBJ databases">
        <authorList>
            <person name="Lanie J.A."/>
            <person name="Ng W.-L."/>
            <person name="Kazmierczak K.M."/>
            <person name="Andrzejewski T.M."/>
            <person name="Davidsen T.M."/>
            <person name="Wayne K.J."/>
            <person name="Tettelin H."/>
            <person name="Glass J.I."/>
            <person name="Rusch D."/>
            <person name="Podicherti R."/>
            <person name="Tsui H.-C.T."/>
            <person name="Winkler M.E."/>
        </authorList>
    </citation>
    <scope>NUCLEOTIDE SEQUENCE</scope>
</reference>
<dbReference type="InterPro" id="IPR036049">
    <property type="entry name" value="Ribosomal_uL29_sf"/>
</dbReference>
<feature type="non-terminal residue" evidence="4">
    <location>
        <position position="31"/>
    </location>
</feature>
<dbReference type="GO" id="GO:0006412">
    <property type="term" value="P:translation"/>
    <property type="evidence" value="ECO:0007669"/>
    <property type="project" value="InterPro"/>
</dbReference>
<dbReference type="GO" id="GO:0005840">
    <property type="term" value="C:ribosome"/>
    <property type="evidence" value="ECO:0007669"/>
    <property type="project" value="UniProtKB-KW"/>
</dbReference>
<organism evidence="4">
    <name type="scientific">marine metagenome</name>
    <dbReference type="NCBI Taxonomy" id="408172"/>
    <lineage>
        <taxon>unclassified sequences</taxon>
        <taxon>metagenomes</taxon>
        <taxon>ecological metagenomes</taxon>
    </lineage>
</organism>
<dbReference type="InterPro" id="IPR001854">
    <property type="entry name" value="Ribosomal_uL29"/>
</dbReference>
<gene>
    <name evidence="4" type="ORF">METZ01_LOCUS312317</name>
</gene>
<proteinExistence type="inferred from homology"/>
<protein>
    <recommendedName>
        <fullName evidence="5">50S ribosomal protein L29</fullName>
    </recommendedName>
</protein>